<name>A0A4C1YMM4_EUMVA</name>
<organism evidence="1 2">
    <name type="scientific">Eumeta variegata</name>
    <name type="common">Bagworm moth</name>
    <name type="synonym">Eumeta japonica</name>
    <dbReference type="NCBI Taxonomy" id="151549"/>
    <lineage>
        <taxon>Eukaryota</taxon>
        <taxon>Metazoa</taxon>
        <taxon>Ecdysozoa</taxon>
        <taxon>Arthropoda</taxon>
        <taxon>Hexapoda</taxon>
        <taxon>Insecta</taxon>
        <taxon>Pterygota</taxon>
        <taxon>Neoptera</taxon>
        <taxon>Endopterygota</taxon>
        <taxon>Lepidoptera</taxon>
        <taxon>Glossata</taxon>
        <taxon>Ditrysia</taxon>
        <taxon>Tineoidea</taxon>
        <taxon>Psychidae</taxon>
        <taxon>Oiketicinae</taxon>
        <taxon>Eumeta</taxon>
    </lineage>
</organism>
<sequence>MPRRHVRNSRSRYAAGAFDVFSYHSRIIWFGRIVVSPNNHNRTISGQRTQCGRVIDTARLITAARFDAALSGLRRGAGDRFIMPVERPSDTLRALRRRDIRKGLDICRV</sequence>
<evidence type="ECO:0000313" key="2">
    <source>
        <dbReference type="Proteomes" id="UP000299102"/>
    </source>
</evidence>
<protein>
    <submittedName>
        <fullName evidence="1">Uncharacterized protein</fullName>
    </submittedName>
</protein>
<dbReference type="Proteomes" id="UP000299102">
    <property type="component" value="Unassembled WGS sequence"/>
</dbReference>
<gene>
    <name evidence="1" type="ORF">EVAR_32016_1</name>
</gene>
<reference evidence="1 2" key="1">
    <citation type="journal article" date="2019" name="Commun. Biol.">
        <title>The bagworm genome reveals a unique fibroin gene that provides high tensile strength.</title>
        <authorList>
            <person name="Kono N."/>
            <person name="Nakamura H."/>
            <person name="Ohtoshi R."/>
            <person name="Tomita M."/>
            <person name="Numata K."/>
            <person name="Arakawa K."/>
        </authorList>
    </citation>
    <scope>NUCLEOTIDE SEQUENCE [LARGE SCALE GENOMIC DNA]</scope>
</reference>
<evidence type="ECO:0000313" key="1">
    <source>
        <dbReference type="EMBL" id="GBP75869.1"/>
    </source>
</evidence>
<comment type="caution">
    <text evidence="1">The sequence shown here is derived from an EMBL/GenBank/DDBJ whole genome shotgun (WGS) entry which is preliminary data.</text>
</comment>
<accession>A0A4C1YMM4</accession>
<dbReference type="AlphaFoldDB" id="A0A4C1YMM4"/>
<dbReference type="EMBL" id="BGZK01001265">
    <property type="protein sequence ID" value="GBP75869.1"/>
    <property type="molecule type" value="Genomic_DNA"/>
</dbReference>
<proteinExistence type="predicted"/>
<keyword evidence="2" id="KW-1185">Reference proteome</keyword>